<name>A0A2T0SYC8_9BACT</name>
<proteinExistence type="predicted"/>
<organism evidence="1 2">
    <name type="scientific">Spirosoma oryzae</name>
    <dbReference type="NCBI Taxonomy" id="1469603"/>
    <lineage>
        <taxon>Bacteria</taxon>
        <taxon>Pseudomonadati</taxon>
        <taxon>Bacteroidota</taxon>
        <taxon>Cytophagia</taxon>
        <taxon>Cytophagales</taxon>
        <taxon>Cytophagaceae</taxon>
        <taxon>Spirosoma</taxon>
    </lineage>
</organism>
<dbReference type="AlphaFoldDB" id="A0A2T0SYC8"/>
<comment type="caution">
    <text evidence="1">The sequence shown here is derived from an EMBL/GenBank/DDBJ whole genome shotgun (WGS) entry which is preliminary data.</text>
</comment>
<keyword evidence="2" id="KW-1185">Reference proteome</keyword>
<gene>
    <name evidence="1" type="ORF">CLV58_109137</name>
</gene>
<reference evidence="1 2" key="1">
    <citation type="submission" date="2018-03" db="EMBL/GenBank/DDBJ databases">
        <title>Genomic Encyclopedia of Archaeal and Bacterial Type Strains, Phase II (KMG-II): from individual species to whole genera.</title>
        <authorList>
            <person name="Goeker M."/>
        </authorList>
    </citation>
    <scope>NUCLEOTIDE SEQUENCE [LARGE SCALE GENOMIC DNA]</scope>
    <source>
        <strain evidence="1 2">DSM 28354</strain>
    </source>
</reference>
<evidence type="ECO:0000313" key="1">
    <source>
        <dbReference type="EMBL" id="PRY38410.1"/>
    </source>
</evidence>
<evidence type="ECO:0000313" key="2">
    <source>
        <dbReference type="Proteomes" id="UP000238375"/>
    </source>
</evidence>
<dbReference type="Proteomes" id="UP000238375">
    <property type="component" value="Unassembled WGS sequence"/>
</dbReference>
<dbReference type="RefSeq" id="WP_106138141.1">
    <property type="nucleotide sequence ID" value="NZ_PVTE01000009.1"/>
</dbReference>
<dbReference type="EMBL" id="PVTE01000009">
    <property type="protein sequence ID" value="PRY38410.1"/>
    <property type="molecule type" value="Genomic_DNA"/>
</dbReference>
<protein>
    <submittedName>
        <fullName evidence="1">Uncharacterized protein</fullName>
    </submittedName>
</protein>
<accession>A0A2T0SYC8</accession>
<sequence>MDCLLDKNPNFPVDESESWKDLGTADHDVFRVAESCGFYLYTPQIQHRIDVDGEALEDYKDQPELYDLIQTHY</sequence>